<dbReference type="EMBL" id="BNED01000005">
    <property type="protein sequence ID" value="GHI79014.1"/>
    <property type="molecule type" value="Genomic_DNA"/>
</dbReference>
<keyword evidence="2" id="KW-1185">Reference proteome</keyword>
<proteinExistence type="predicted"/>
<sequence>MKQAKATLKAFTTHCSGARPAWVSAPIPGRATAVPEIDIGTTNTARSTAARVTVRSRRPFVRNGGAVGDVVCVLMGHNSRLGPAG</sequence>
<gene>
    <name evidence="1" type="ORF">Sspor_45750</name>
</gene>
<comment type="caution">
    <text evidence="1">The sequence shown here is derived from an EMBL/GenBank/DDBJ whole genome shotgun (WGS) entry which is preliminary data.</text>
</comment>
<accession>A0ABQ3TF11</accession>
<protein>
    <submittedName>
        <fullName evidence="1">Uncharacterized protein</fullName>
    </submittedName>
</protein>
<name>A0ABQ3TF11_9ACTN</name>
<dbReference type="Proteomes" id="UP000608522">
    <property type="component" value="Unassembled WGS sequence"/>
</dbReference>
<evidence type="ECO:0000313" key="2">
    <source>
        <dbReference type="Proteomes" id="UP000608522"/>
    </source>
</evidence>
<organism evidence="1 2">
    <name type="scientific">Streptomyces spororaveus</name>
    <dbReference type="NCBI Taxonomy" id="284039"/>
    <lineage>
        <taxon>Bacteria</taxon>
        <taxon>Bacillati</taxon>
        <taxon>Actinomycetota</taxon>
        <taxon>Actinomycetes</taxon>
        <taxon>Kitasatosporales</taxon>
        <taxon>Streptomycetaceae</taxon>
        <taxon>Streptomyces</taxon>
    </lineage>
</organism>
<reference evidence="2" key="1">
    <citation type="submission" date="2023-07" db="EMBL/GenBank/DDBJ databases">
        <title>Whole genome shotgun sequence of Streptomyces spororaveus NBRC 15456.</title>
        <authorList>
            <person name="Komaki H."/>
            <person name="Tamura T."/>
        </authorList>
    </citation>
    <scope>NUCLEOTIDE SEQUENCE [LARGE SCALE GENOMIC DNA]</scope>
    <source>
        <strain evidence="2">NBRC 15456</strain>
    </source>
</reference>
<evidence type="ECO:0000313" key="1">
    <source>
        <dbReference type="EMBL" id="GHI79014.1"/>
    </source>
</evidence>